<dbReference type="Pfam" id="PF08578">
    <property type="entry name" value="DUF1765"/>
    <property type="match status" value="1"/>
</dbReference>
<proteinExistence type="predicted"/>
<accession>A0A180FWQ9</accession>
<reference evidence="1" key="1">
    <citation type="submission" date="2009-11" db="EMBL/GenBank/DDBJ databases">
        <authorList>
            <consortium name="The Broad Institute Genome Sequencing Platform"/>
            <person name="Ward D."/>
            <person name="Feldgarden M."/>
            <person name="Earl A."/>
            <person name="Young S.K."/>
            <person name="Zeng Q."/>
            <person name="Koehrsen M."/>
            <person name="Alvarado L."/>
            <person name="Berlin A."/>
            <person name="Bochicchio J."/>
            <person name="Borenstein D."/>
            <person name="Chapman S.B."/>
            <person name="Chen Z."/>
            <person name="Engels R."/>
            <person name="Freedman E."/>
            <person name="Gellesch M."/>
            <person name="Goldberg J."/>
            <person name="Griggs A."/>
            <person name="Gujja S."/>
            <person name="Heilman E."/>
            <person name="Heiman D."/>
            <person name="Hepburn T."/>
            <person name="Howarth C."/>
            <person name="Jen D."/>
            <person name="Larson L."/>
            <person name="Lewis B."/>
            <person name="Mehta T."/>
            <person name="Park D."/>
            <person name="Pearson M."/>
            <person name="Roberts A."/>
            <person name="Saif S."/>
            <person name="Shea T."/>
            <person name="Shenoy N."/>
            <person name="Sisk P."/>
            <person name="Stolte C."/>
            <person name="Sykes S."/>
            <person name="Thomson T."/>
            <person name="Walk T."/>
            <person name="White J."/>
            <person name="Yandava C."/>
            <person name="Izard J."/>
            <person name="Baranova O.V."/>
            <person name="Blanton J.M."/>
            <person name="Tanner A.C."/>
            <person name="Dewhirst F.E."/>
            <person name="Haas B."/>
            <person name="Nusbaum C."/>
            <person name="Birren B."/>
        </authorList>
    </citation>
    <scope>NUCLEOTIDE SEQUENCE [LARGE SCALE GENOMIC DNA]</scope>
    <source>
        <strain evidence="1">1-1 BBBD Race 1</strain>
    </source>
</reference>
<dbReference type="PANTHER" id="PTHR37988:SF1">
    <property type="entry name" value="UPF0592 MEMBRANE PROTEIN C7D4.03C"/>
    <property type="match status" value="1"/>
</dbReference>
<dbReference type="STRING" id="630390.A0A180FWQ9"/>
<gene>
    <name evidence="1" type="ORF">PTTG_30975</name>
</gene>
<dbReference type="EMBL" id="ADAS02010103">
    <property type="protein sequence ID" value="OAV84890.1"/>
    <property type="molecule type" value="Genomic_DNA"/>
</dbReference>
<feature type="non-terminal residue" evidence="1">
    <location>
        <position position="91"/>
    </location>
</feature>
<sequence>PETLKALCLDLLLDPLVFQHLFLHWNSGVRGYYMRLLVWRLSRLNAAAAGPRTPKAREVVKIILAFNARLDAIRKRHDHLSPVSKFLGSQE</sequence>
<dbReference type="PANTHER" id="PTHR37988">
    <property type="entry name" value="UPF0592 MEMBRANE PROTEIN C7D4.03C"/>
    <property type="match status" value="1"/>
</dbReference>
<organism evidence="1">
    <name type="scientific">Puccinia triticina (isolate 1-1 / race 1 (BBBD))</name>
    <name type="common">Brown leaf rust fungus</name>
    <dbReference type="NCBI Taxonomy" id="630390"/>
    <lineage>
        <taxon>Eukaryota</taxon>
        <taxon>Fungi</taxon>
        <taxon>Dikarya</taxon>
        <taxon>Basidiomycota</taxon>
        <taxon>Pucciniomycotina</taxon>
        <taxon>Pucciniomycetes</taxon>
        <taxon>Pucciniales</taxon>
        <taxon>Pucciniaceae</taxon>
        <taxon>Puccinia</taxon>
    </lineage>
</organism>
<dbReference type="Proteomes" id="UP000005240">
    <property type="component" value="Unassembled WGS sequence"/>
</dbReference>
<dbReference type="AlphaFoldDB" id="A0A180FWQ9"/>
<reference evidence="2" key="4">
    <citation type="submission" date="2025-05" db="UniProtKB">
        <authorList>
            <consortium name="EnsemblFungi"/>
        </authorList>
    </citation>
    <scope>IDENTIFICATION</scope>
    <source>
        <strain evidence="2">isolate 1-1 / race 1 (BBBD)</strain>
    </source>
</reference>
<keyword evidence="3" id="KW-1185">Reference proteome</keyword>
<name>A0A180FWQ9_PUCT1</name>
<protein>
    <submittedName>
        <fullName evidence="1 2">Uncharacterized protein</fullName>
    </submittedName>
</protein>
<reference evidence="2 3" key="3">
    <citation type="journal article" date="2017" name="G3 (Bethesda)">
        <title>Comparative analysis highlights variable genome content of wheat rusts and divergence of the mating loci.</title>
        <authorList>
            <person name="Cuomo C.A."/>
            <person name="Bakkeren G."/>
            <person name="Khalil H.B."/>
            <person name="Panwar V."/>
            <person name="Joly D."/>
            <person name="Linning R."/>
            <person name="Sakthikumar S."/>
            <person name="Song X."/>
            <person name="Adiconis X."/>
            <person name="Fan L."/>
            <person name="Goldberg J.M."/>
            <person name="Levin J.Z."/>
            <person name="Young S."/>
            <person name="Zeng Q."/>
            <person name="Anikster Y."/>
            <person name="Bruce M."/>
            <person name="Wang M."/>
            <person name="Yin C."/>
            <person name="McCallum B."/>
            <person name="Szabo L.J."/>
            <person name="Hulbert S."/>
            <person name="Chen X."/>
            <person name="Fellers J.P."/>
        </authorList>
    </citation>
    <scope>NUCLEOTIDE SEQUENCE</scope>
    <source>
        <strain evidence="2">isolate 1-1 / race 1 (BBBD)</strain>
        <strain evidence="3">Isolate 1-1 / race 1 (BBBD)</strain>
    </source>
</reference>
<reference evidence="1" key="2">
    <citation type="submission" date="2016-05" db="EMBL/GenBank/DDBJ databases">
        <title>Comparative analysis highlights variable genome content of wheat rusts and divergence of the mating loci.</title>
        <authorList>
            <person name="Cuomo C.A."/>
            <person name="Bakkeren G."/>
            <person name="Szabo L."/>
            <person name="Khalil H."/>
            <person name="Joly D."/>
            <person name="Goldberg J."/>
            <person name="Young S."/>
            <person name="Zeng Q."/>
            <person name="Fellers J."/>
        </authorList>
    </citation>
    <scope>NUCLEOTIDE SEQUENCE [LARGE SCALE GENOMIC DNA]</scope>
    <source>
        <strain evidence="1">1-1 BBBD Race 1</strain>
    </source>
</reference>
<dbReference type="EnsemblFungi" id="PTTG_30975-t43_1">
    <property type="protein sequence ID" value="PTTG_30975-t43_1-p1"/>
    <property type="gene ID" value="PTTG_30975"/>
</dbReference>
<dbReference type="VEuPathDB" id="FungiDB:PTTG_30975"/>
<feature type="non-terminal residue" evidence="1">
    <location>
        <position position="1"/>
    </location>
</feature>
<dbReference type="InterPro" id="IPR013887">
    <property type="entry name" value="UPF0592"/>
</dbReference>
<evidence type="ECO:0000313" key="3">
    <source>
        <dbReference type="Proteomes" id="UP000005240"/>
    </source>
</evidence>
<evidence type="ECO:0000313" key="2">
    <source>
        <dbReference type="EnsemblFungi" id="PTTG_30975-t43_1-p1"/>
    </source>
</evidence>
<evidence type="ECO:0000313" key="1">
    <source>
        <dbReference type="EMBL" id="OAV84890.1"/>
    </source>
</evidence>
<dbReference type="OrthoDB" id="2505807at2759"/>